<keyword evidence="4 5" id="KW-0472">Membrane</keyword>
<protein>
    <submittedName>
        <fullName evidence="6 7">Uncharacterized protein</fullName>
    </submittedName>
</protein>
<dbReference type="EnsemblProtists" id="EKX55300">
    <property type="protein sequence ID" value="EKX55300"/>
    <property type="gene ID" value="GUITHDRAFT_99080"/>
</dbReference>
<evidence type="ECO:0000256" key="2">
    <source>
        <dbReference type="ARBA" id="ARBA00022692"/>
    </source>
</evidence>
<keyword evidence="3 5" id="KW-1133">Transmembrane helix</keyword>
<evidence type="ECO:0000313" key="6">
    <source>
        <dbReference type="EMBL" id="EKX55300.1"/>
    </source>
</evidence>
<dbReference type="OrthoDB" id="71600at2759"/>
<dbReference type="Proteomes" id="UP000011087">
    <property type="component" value="Unassembled WGS sequence"/>
</dbReference>
<feature type="transmembrane region" description="Helical" evidence="5">
    <location>
        <begin position="117"/>
        <end position="136"/>
    </location>
</feature>
<reference evidence="8" key="2">
    <citation type="submission" date="2012-11" db="EMBL/GenBank/DDBJ databases">
        <authorList>
            <person name="Kuo A."/>
            <person name="Curtis B.A."/>
            <person name="Tanifuji G."/>
            <person name="Burki F."/>
            <person name="Gruber A."/>
            <person name="Irimia M."/>
            <person name="Maruyama S."/>
            <person name="Arias M.C."/>
            <person name="Ball S.G."/>
            <person name="Gile G.H."/>
            <person name="Hirakawa Y."/>
            <person name="Hopkins J.F."/>
            <person name="Rensing S.A."/>
            <person name="Schmutz J."/>
            <person name="Symeonidi A."/>
            <person name="Elias M."/>
            <person name="Eveleigh R.J."/>
            <person name="Herman E.K."/>
            <person name="Klute M.J."/>
            <person name="Nakayama T."/>
            <person name="Obornik M."/>
            <person name="Reyes-Prieto A."/>
            <person name="Armbrust E.V."/>
            <person name="Aves S.J."/>
            <person name="Beiko R.G."/>
            <person name="Coutinho P."/>
            <person name="Dacks J.B."/>
            <person name="Durnford D.G."/>
            <person name="Fast N.M."/>
            <person name="Green B.R."/>
            <person name="Grisdale C."/>
            <person name="Hempe F."/>
            <person name="Henrissat B."/>
            <person name="Hoppner M.P."/>
            <person name="Ishida K.-I."/>
            <person name="Kim E."/>
            <person name="Koreny L."/>
            <person name="Kroth P.G."/>
            <person name="Liu Y."/>
            <person name="Malik S.-B."/>
            <person name="Maier U.G."/>
            <person name="McRose D."/>
            <person name="Mock T."/>
            <person name="Neilson J.A."/>
            <person name="Onodera N.T."/>
            <person name="Poole A.M."/>
            <person name="Pritham E.J."/>
            <person name="Richards T.A."/>
            <person name="Rocap G."/>
            <person name="Roy S.W."/>
            <person name="Sarai C."/>
            <person name="Schaack S."/>
            <person name="Shirato S."/>
            <person name="Slamovits C.H."/>
            <person name="Spencer D.F."/>
            <person name="Suzuki S."/>
            <person name="Worden A.Z."/>
            <person name="Zauner S."/>
            <person name="Barry K."/>
            <person name="Bell C."/>
            <person name="Bharti A.K."/>
            <person name="Crow J.A."/>
            <person name="Grimwood J."/>
            <person name="Kramer R."/>
            <person name="Lindquist E."/>
            <person name="Lucas S."/>
            <person name="Salamov A."/>
            <person name="McFadden G.I."/>
            <person name="Lane C.E."/>
            <person name="Keeling P.J."/>
            <person name="Gray M.W."/>
            <person name="Grigoriev I.V."/>
            <person name="Archibald J.M."/>
        </authorList>
    </citation>
    <scope>NUCLEOTIDE SEQUENCE</scope>
    <source>
        <strain evidence="8">CCMP2712</strain>
    </source>
</reference>
<dbReference type="PaxDb" id="55529-EKX55300"/>
<feature type="transmembrane region" description="Helical" evidence="5">
    <location>
        <begin position="168"/>
        <end position="189"/>
    </location>
</feature>
<name>L1K4D1_GUITC</name>
<dbReference type="GeneID" id="17311914"/>
<dbReference type="GO" id="GO:0016020">
    <property type="term" value="C:membrane"/>
    <property type="evidence" value="ECO:0007669"/>
    <property type="project" value="UniProtKB-SubCell"/>
</dbReference>
<organism evidence="6">
    <name type="scientific">Guillardia theta (strain CCMP2712)</name>
    <name type="common">Cryptophyte</name>
    <dbReference type="NCBI Taxonomy" id="905079"/>
    <lineage>
        <taxon>Eukaryota</taxon>
        <taxon>Cryptophyceae</taxon>
        <taxon>Pyrenomonadales</taxon>
        <taxon>Geminigeraceae</taxon>
        <taxon>Guillardia</taxon>
    </lineage>
</organism>
<keyword evidence="8" id="KW-1185">Reference proteome</keyword>
<evidence type="ECO:0000256" key="3">
    <source>
        <dbReference type="ARBA" id="ARBA00022989"/>
    </source>
</evidence>
<dbReference type="RefSeq" id="XP_005842280.1">
    <property type="nucleotide sequence ID" value="XM_005842223.1"/>
</dbReference>
<accession>L1K4D1</accession>
<reference evidence="6 8" key="1">
    <citation type="journal article" date="2012" name="Nature">
        <title>Algal genomes reveal evolutionary mosaicism and the fate of nucleomorphs.</title>
        <authorList>
            <consortium name="DOE Joint Genome Institute"/>
            <person name="Curtis B.A."/>
            <person name="Tanifuji G."/>
            <person name="Burki F."/>
            <person name="Gruber A."/>
            <person name="Irimia M."/>
            <person name="Maruyama S."/>
            <person name="Arias M.C."/>
            <person name="Ball S.G."/>
            <person name="Gile G.H."/>
            <person name="Hirakawa Y."/>
            <person name="Hopkins J.F."/>
            <person name="Kuo A."/>
            <person name="Rensing S.A."/>
            <person name="Schmutz J."/>
            <person name="Symeonidi A."/>
            <person name="Elias M."/>
            <person name="Eveleigh R.J."/>
            <person name="Herman E.K."/>
            <person name="Klute M.J."/>
            <person name="Nakayama T."/>
            <person name="Obornik M."/>
            <person name="Reyes-Prieto A."/>
            <person name="Armbrust E.V."/>
            <person name="Aves S.J."/>
            <person name="Beiko R.G."/>
            <person name="Coutinho P."/>
            <person name="Dacks J.B."/>
            <person name="Durnford D.G."/>
            <person name="Fast N.M."/>
            <person name="Green B.R."/>
            <person name="Grisdale C.J."/>
            <person name="Hempel F."/>
            <person name="Henrissat B."/>
            <person name="Hoppner M.P."/>
            <person name="Ishida K."/>
            <person name="Kim E."/>
            <person name="Koreny L."/>
            <person name="Kroth P.G."/>
            <person name="Liu Y."/>
            <person name="Malik S.B."/>
            <person name="Maier U.G."/>
            <person name="McRose D."/>
            <person name="Mock T."/>
            <person name="Neilson J.A."/>
            <person name="Onodera N.T."/>
            <person name="Poole A.M."/>
            <person name="Pritham E.J."/>
            <person name="Richards T.A."/>
            <person name="Rocap G."/>
            <person name="Roy S.W."/>
            <person name="Sarai C."/>
            <person name="Schaack S."/>
            <person name="Shirato S."/>
            <person name="Slamovits C.H."/>
            <person name="Spencer D.F."/>
            <person name="Suzuki S."/>
            <person name="Worden A.Z."/>
            <person name="Zauner S."/>
            <person name="Barry K."/>
            <person name="Bell C."/>
            <person name="Bharti A.K."/>
            <person name="Crow J.A."/>
            <person name="Grimwood J."/>
            <person name="Kramer R."/>
            <person name="Lindquist E."/>
            <person name="Lucas S."/>
            <person name="Salamov A."/>
            <person name="McFadden G.I."/>
            <person name="Lane C.E."/>
            <person name="Keeling P.J."/>
            <person name="Gray M.W."/>
            <person name="Grigoriev I.V."/>
            <person name="Archibald J.M."/>
        </authorList>
    </citation>
    <scope>NUCLEOTIDE SEQUENCE</scope>
    <source>
        <strain evidence="6 8">CCMP2712</strain>
    </source>
</reference>
<evidence type="ECO:0000313" key="7">
    <source>
        <dbReference type="EnsemblProtists" id="EKX55300"/>
    </source>
</evidence>
<gene>
    <name evidence="6" type="ORF">GUITHDRAFT_99080</name>
</gene>
<dbReference type="HOGENOM" id="CLU_1172576_0_0_1"/>
<dbReference type="InterPro" id="IPR018499">
    <property type="entry name" value="Tetraspanin/Peripherin"/>
</dbReference>
<proteinExistence type="predicted"/>
<evidence type="ECO:0000256" key="5">
    <source>
        <dbReference type="SAM" id="Phobius"/>
    </source>
</evidence>
<dbReference type="KEGG" id="gtt:GUITHDRAFT_99080"/>
<dbReference type="Pfam" id="PF00335">
    <property type="entry name" value="Tetraspanin"/>
    <property type="match status" value="1"/>
</dbReference>
<feature type="transmembrane region" description="Helical" evidence="5">
    <location>
        <begin position="85"/>
        <end position="105"/>
    </location>
</feature>
<keyword evidence="2 5" id="KW-0812">Transmembrane</keyword>
<reference evidence="7" key="3">
    <citation type="submission" date="2015-06" db="UniProtKB">
        <authorList>
            <consortium name="EnsemblProtists"/>
        </authorList>
    </citation>
    <scope>IDENTIFICATION</scope>
</reference>
<dbReference type="EMBL" id="JH992965">
    <property type="protein sequence ID" value="EKX55300.1"/>
    <property type="molecule type" value="Genomic_DNA"/>
</dbReference>
<feature type="transmembrane region" description="Helical" evidence="5">
    <location>
        <begin position="21"/>
        <end position="49"/>
    </location>
</feature>
<evidence type="ECO:0000256" key="1">
    <source>
        <dbReference type="ARBA" id="ARBA00004141"/>
    </source>
</evidence>
<dbReference type="AlphaFoldDB" id="L1K4D1"/>
<sequence length="237" mass="25939">MGGEEEQGRPGCMDRTFARGFFIRCTSIFGIIINYLLFVMGFVITAYGLRLGSQEREQMTFLSQQSQNATLQEELFNSINNLSGLTVGLAVIGILSIFVATLGMCGSVRGSSSCLQCYSVVLVIMLVSQAAIVGLLSTRVADLDQSAKEVIKSSAAARNLVKQSGQQALYFGVLAFGVEFVGFIFALLARAALNRKKREEEWNMDLGELKSIGDIRSNVSDHFKKSKHKSNAIRLED</sequence>
<comment type="subcellular location">
    <subcellularLocation>
        <location evidence="1">Membrane</location>
        <topology evidence="1">Multi-pass membrane protein</topology>
    </subcellularLocation>
</comment>
<evidence type="ECO:0000256" key="4">
    <source>
        <dbReference type="ARBA" id="ARBA00023136"/>
    </source>
</evidence>
<evidence type="ECO:0000313" key="8">
    <source>
        <dbReference type="Proteomes" id="UP000011087"/>
    </source>
</evidence>